<dbReference type="EMBL" id="JBHLYW010000013">
    <property type="protein sequence ID" value="MFC0079103.1"/>
    <property type="molecule type" value="Genomic_DNA"/>
</dbReference>
<evidence type="ECO:0000313" key="2">
    <source>
        <dbReference type="Proteomes" id="UP001589734"/>
    </source>
</evidence>
<evidence type="ECO:0000313" key="1">
    <source>
        <dbReference type="EMBL" id="MFC0079103.1"/>
    </source>
</evidence>
<dbReference type="Proteomes" id="UP001589734">
    <property type="component" value="Unassembled WGS sequence"/>
</dbReference>
<proteinExistence type="predicted"/>
<accession>A0ABV6BUH5</accession>
<sequence>MNSMDYEDSRSLYEKMKFDRILKSLSKVYHYKYEEIKTIKIKLFNNFSIHEEGEEENFFLIEIDPFSGKEIQKILLERTDQLMYYFTESISINELIEIIKEDFKNTTEIEFKQLEENILSLVFEEILMMGSLEIL</sequence>
<dbReference type="RefSeq" id="WP_379682301.1">
    <property type="nucleotide sequence ID" value="NZ_JBHLYW010000013.1"/>
</dbReference>
<gene>
    <name evidence="1" type="ORF">ACFFLS_18795</name>
</gene>
<keyword evidence="2" id="KW-1185">Reference proteome</keyword>
<protein>
    <submittedName>
        <fullName evidence="1">Uncharacterized protein</fullName>
    </submittedName>
</protein>
<comment type="caution">
    <text evidence="1">The sequence shown here is derived from an EMBL/GenBank/DDBJ whole genome shotgun (WGS) entry which is preliminary data.</text>
</comment>
<name>A0ABV6BUH5_9FLAO</name>
<reference evidence="1 2" key="1">
    <citation type="submission" date="2024-09" db="EMBL/GenBank/DDBJ databases">
        <authorList>
            <person name="Sun Q."/>
            <person name="Mori K."/>
        </authorList>
    </citation>
    <scope>NUCLEOTIDE SEQUENCE [LARGE SCALE GENOMIC DNA]</scope>
    <source>
        <strain evidence="1 2">CGMCC 1.12926</strain>
    </source>
</reference>
<organism evidence="1 2">
    <name type="scientific">Flavobacterium procerum</name>
    <dbReference type="NCBI Taxonomy" id="1455569"/>
    <lineage>
        <taxon>Bacteria</taxon>
        <taxon>Pseudomonadati</taxon>
        <taxon>Bacteroidota</taxon>
        <taxon>Flavobacteriia</taxon>
        <taxon>Flavobacteriales</taxon>
        <taxon>Flavobacteriaceae</taxon>
        <taxon>Flavobacterium</taxon>
    </lineage>
</organism>